<evidence type="ECO:0000256" key="3">
    <source>
        <dbReference type="ARBA" id="ARBA00011786"/>
    </source>
</evidence>
<dbReference type="Gene3D" id="3.30.479.30">
    <property type="entry name" value="Band 7 domain"/>
    <property type="match status" value="1"/>
</dbReference>
<dbReference type="SMART" id="SM00244">
    <property type="entry name" value="PHB"/>
    <property type="match status" value="1"/>
</dbReference>
<dbReference type="EMBL" id="KZ155771">
    <property type="protein sequence ID" value="OUS49587.1"/>
    <property type="molecule type" value="Genomic_DNA"/>
</dbReference>
<evidence type="ECO:0000313" key="7">
    <source>
        <dbReference type="EMBL" id="OUS49587.1"/>
    </source>
</evidence>
<organism evidence="6 8">
    <name type="scientific">Ostreococcus tauri</name>
    <name type="common">Marine green alga</name>
    <dbReference type="NCBI Taxonomy" id="70448"/>
    <lineage>
        <taxon>Eukaryota</taxon>
        <taxon>Viridiplantae</taxon>
        <taxon>Chlorophyta</taxon>
        <taxon>Mamiellophyceae</taxon>
        <taxon>Mamiellales</taxon>
        <taxon>Bathycoccaceae</taxon>
        <taxon>Ostreococcus</taxon>
    </lineage>
</organism>
<keyword evidence="4" id="KW-0472">Membrane</keyword>
<accession>A0A1Y5ILP0</accession>
<comment type="similarity">
    <text evidence="2 4">Belongs to the prohibitin family.</text>
</comment>
<evidence type="ECO:0000313" key="6">
    <source>
        <dbReference type="EMBL" id="CEF97684.1"/>
    </source>
</evidence>
<dbReference type="InterPro" id="IPR001107">
    <property type="entry name" value="Band_7"/>
</dbReference>
<evidence type="ECO:0000256" key="1">
    <source>
        <dbReference type="ARBA" id="ARBA00004140"/>
    </source>
</evidence>
<gene>
    <name evidence="7" type="ORF">BE221DRAFT_65557</name>
    <name evidence="6" type="ORF">OT_ostta04g04020</name>
</gene>
<dbReference type="GO" id="GO:0007005">
    <property type="term" value="P:mitochondrion organization"/>
    <property type="evidence" value="ECO:0007669"/>
    <property type="project" value="TreeGrafter"/>
</dbReference>
<dbReference type="Proteomes" id="UP000195557">
    <property type="component" value="Unassembled WGS sequence"/>
</dbReference>
<dbReference type="InterPro" id="IPR036013">
    <property type="entry name" value="Band_7/SPFH_dom_sf"/>
</dbReference>
<dbReference type="InterPro" id="IPR000163">
    <property type="entry name" value="Prohibitin"/>
</dbReference>
<dbReference type="AlphaFoldDB" id="A0A090M6D8"/>
<dbReference type="PRINTS" id="PR00679">
    <property type="entry name" value="PROHIBITIN"/>
</dbReference>
<dbReference type="InParanoid" id="A0A090M6D8"/>
<dbReference type="GO" id="GO:0005743">
    <property type="term" value="C:mitochondrial inner membrane"/>
    <property type="evidence" value="ECO:0007669"/>
    <property type="project" value="UniProtKB-SubCell"/>
</dbReference>
<dbReference type="CDD" id="cd03401">
    <property type="entry name" value="SPFH_prohibitin"/>
    <property type="match status" value="1"/>
</dbReference>
<reference evidence="6 8" key="1">
    <citation type="journal article" date="2006" name="Proc. Natl. Acad. Sci. U.S.A.">
        <title>Genome analysis of the smallest free-living eukaryote Ostreococcus tauri unveils many unique features.</title>
        <authorList>
            <person name="Derelle E."/>
            <person name="Ferraz C."/>
            <person name="Rombauts S."/>
            <person name="Rouze P."/>
            <person name="Worden A.Z."/>
            <person name="Robbens S."/>
            <person name="Partensky F."/>
            <person name="Degroeve S."/>
            <person name="Echeynie S."/>
            <person name="Cooke R."/>
            <person name="Saeys Y."/>
            <person name="Wuyts J."/>
            <person name="Jabbari K."/>
            <person name="Bowler C."/>
            <person name="Panaud O."/>
            <person name="Piegu B."/>
            <person name="Ball S.G."/>
            <person name="Ral J.-P."/>
            <person name="Bouget F.-Y."/>
            <person name="Piganeau G."/>
            <person name="De Baets B."/>
            <person name="Picard A."/>
            <person name="Delseny M."/>
            <person name="Demaille J."/>
            <person name="Van de Peer Y."/>
            <person name="Moreau H."/>
        </authorList>
    </citation>
    <scope>NUCLEOTIDE SEQUENCE [LARGE SCALE GENOMIC DNA]</scope>
    <source>
        <strain evidence="6 8">OTTH0595</strain>
    </source>
</reference>
<dbReference type="Proteomes" id="UP000009170">
    <property type="component" value="Unassembled WGS sequence"/>
</dbReference>
<reference evidence="7" key="3">
    <citation type="submission" date="2017-04" db="EMBL/GenBank/DDBJ databases">
        <title>Population genomics of picophytoplankton unveils novel chromosome hypervariability.</title>
        <authorList>
            <consortium name="DOE Joint Genome Institute"/>
            <person name="Blanc-Mathieu R."/>
            <person name="Krasovec M."/>
            <person name="Hebrard M."/>
            <person name="Yau S."/>
            <person name="Desgranges E."/>
            <person name="Martin J."/>
            <person name="Schackwitz W."/>
            <person name="Kuo A."/>
            <person name="Salin G."/>
            <person name="Donnadieu C."/>
            <person name="Desdevises Y."/>
            <person name="Sanchez-Ferandin S."/>
            <person name="Moreau H."/>
            <person name="Rivals E."/>
            <person name="Grigoriev I.V."/>
            <person name="Grimsley N."/>
            <person name="Eyre-Walker A."/>
            <person name="Piganeau G."/>
        </authorList>
    </citation>
    <scope>NUCLEOTIDE SEQUENCE [LARGE SCALE GENOMIC DNA]</scope>
    <source>
        <strain evidence="7">RCC 1115</strain>
    </source>
</reference>
<dbReference type="SUPFAM" id="SSF117892">
    <property type="entry name" value="Band 7/SPFH domain"/>
    <property type="match status" value="1"/>
</dbReference>
<dbReference type="FunCoup" id="A0A090M6D8">
    <property type="interactions" value="1558"/>
</dbReference>
<sequence>MSAAAQALQNLARAAVGLGVTATAVSQVIYDVDGGERAVMFDRFRGVLPVVKGEGTHLMVPFIQNPTIYDVRTRAKSLTSVTGTKDLQQVNVTLRVLCRPDVDKLPKIHMELGQDYDDRVLPSIGNEVLKATVAQFNADQLLTQRQEVSNMVSQGLRKRAKDFGIILDDVALTHLSFSHEYTKAIEAKQVSQQEAERAVYVVKRSEQEREAAIIRAEGESESARLISLATKTAGPALVELRRIEASREIAQTLAKSRNVMYLPGSGANMLLGIGGQ</sequence>
<name>A0A090M6D8_OSTTA</name>
<dbReference type="FunFam" id="3.30.479.30:FF:000001">
    <property type="entry name" value="Prohibitin 2"/>
    <property type="match status" value="1"/>
</dbReference>
<feature type="domain" description="Band 7" evidence="5">
    <location>
        <begin position="28"/>
        <end position="189"/>
    </location>
</feature>
<evidence type="ECO:0000256" key="2">
    <source>
        <dbReference type="ARBA" id="ARBA00009658"/>
    </source>
</evidence>
<evidence type="ECO:0000259" key="5">
    <source>
        <dbReference type="SMART" id="SM00244"/>
    </source>
</evidence>
<dbReference type="EMBL" id="CAID01000004">
    <property type="protein sequence ID" value="CEF97684.1"/>
    <property type="molecule type" value="Genomic_DNA"/>
</dbReference>
<keyword evidence="4" id="KW-0496">Mitochondrion</keyword>
<evidence type="ECO:0000313" key="8">
    <source>
        <dbReference type="Proteomes" id="UP000009170"/>
    </source>
</evidence>
<evidence type="ECO:0000256" key="4">
    <source>
        <dbReference type="RuleBase" id="RU366048"/>
    </source>
</evidence>
<comment type="subcellular location">
    <subcellularLocation>
        <location evidence="1">Mitochondrion inner membrane</location>
        <topology evidence="1">Single-pass type II membrane protein</topology>
    </subcellularLocation>
</comment>
<dbReference type="PANTHER" id="PTHR23222">
    <property type="entry name" value="PROHIBITIN"/>
    <property type="match status" value="1"/>
</dbReference>
<protein>
    <recommendedName>
        <fullName evidence="4">Prohibitin</fullName>
    </recommendedName>
</protein>
<dbReference type="OrthoDB" id="275637at2759"/>
<accession>A0A454Y137</accession>
<dbReference type="PANTHER" id="PTHR23222:SF0">
    <property type="entry name" value="PROHIBITIN 1"/>
    <property type="match status" value="1"/>
</dbReference>
<accession>A0A090M6D8</accession>
<reference evidence="6" key="2">
    <citation type="journal article" date="2014" name="BMC Genomics">
        <title>An improved genome of the model marine alga Ostreococcus tauri unfolds by assessing Illumina de novo assemblies.</title>
        <authorList>
            <person name="Blanc-Mathieu R."/>
            <person name="Verhelst B."/>
            <person name="Derelle E."/>
            <person name="Rombauts S."/>
            <person name="Bouget F.Y."/>
            <person name="Carre I."/>
            <person name="Chateau A."/>
            <person name="Eyre-Walker A."/>
            <person name="Grimsley N."/>
            <person name="Moreau H."/>
            <person name="Piegu B."/>
            <person name="Rivals E."/>
            <person name="Schackwitz W."/>
            <person name="Van de Peer Y."/>
            <person name="Piganeau G."/>
        </authorList>
    </citation>
    <scope>NUCLEOTIDE SEQUENCE</scope>
    <source>
        <strain evidence="6">RCC4221</strain>
    </source>
</reference>
<keyword evidence="4" id="KW-0999">Mitochondrion inner membrane</keyword>
<proteinExistence type="inferred from homology"/>
<keyword evidence="8" id="KW-1185">Reference proteome</keyword>
<dbReference type="Pfam" id="PF01145">
    <property type="entry name" value="Band_7"/>
    <property type="match status" value="1"/>
</dbReference>
<comment type="subunit">
    <text evidence="3">Component of a prohibitin multimeric complex in mitochondrial membranes.</text>
</comment>
<dbReference type="STRING" id="70448.A0A090M6D8"/>